<reference evidence="1" key="2">
    <citation type="journal article" date="2015" name="Data Brief">
        <title>Shoot transcriptome of the giant reed, Arundo donax.</title>
        <authorList>
            <person name="Barrero R.A."/>
            <person name="Guerrero F.D."/>
            <person name="Moolhuijzen P."/>
            <person name="Goolsby J.A."/>
            <person name="Tidwell J."/>
            <person name="Bellgard S.E."/>
            <person name="Bellgard M.I."/>
        </authorList>
    </citation>
    <scope>NUCLEOTIDE SEQUENCE</scope>
    <source>
        <tissue evidence="1">Shoot tissue taken approximately 20 cm above the soil surface</tissue>
    </source>
</reference>
<reference evidence="1" key="1">
    <citation type="submission" date="2014-09" db="EMBL/GenBank/DDBJ databases">
        <authorList>
            <person name="Magalhaes I.L.F."/>
            <person name="Oliveira U."/>
            <person name="Santos F.R."/>
            <person name="Vidigal T.H.D.A."/>
            <person name="Brescovit A.D."/>
            <person name="Santos A.J."/>
        </authorList>
    </citation>
    <scope>NUCLEOTIDE SEQUENCE</scope>
    <source>
        <tissue evidence="1">Shoot tissue taken approximately 20 cm above the soil surface</tissue>
    </source>
</reference>
<organism evidence="1">
    <name type="scientific">Arundo donax</name>
    <name type="common">Giant reed</name>
    <name type="synonym">Donax arundinaceus</name>
    <dbReference type="NCBI Taxonomy" id="35708"/>
    <lineage>
        <taxon>Eukaryota</taxon>
        <taxon>Viridiplantae</taxon>
        <taxon>Streptophyta</taxon>
        <taxon>Embryophyta</taxon>
        <taxon>Tracheophyta</taxon>
        <taxon>Spermatophyta</taxon>
        <taxon>Magnoliopsida</taxon>
        <taxon>Liliopsida</taxon>
        <taxon>Poales</taxon>
        <taxon>Poaceae</taxon>
        <taxon>PACMAD clade</taxon>
        <taxon>Arundinoideae</taxon>
        <taxon>Arundineae</taxon>
        <taxon>Arundo</taxon>
    </lineage>
</organism>
<name>A0A0A9CKH6_ARUDO</name>
<dbReference type="AlphaFoldDB" id="A0A0A9CKH6"/>
<protein>
    <submittedName>
        <fullName evidence="1">Uncharacterized protein</fullName>
    </submittedName>
</protein>
<evidence type="ECO:0000313" key="1">
    <source>
        <dbReference type="EMBL" id="JAD74958.1"/>
    </source>
</evidence>
<dbReference type="EMBL" id="GBRH01222937">
    <property type="protein sequence ID" value="JAD74958.1"/>
    <property type="molecule type" value="Transcribed_RNA"/>
</dbReference>
<sequence>MRMKFGRENLGNIRNQESMSYLSLKCHSSQPVINGQSTSETAKKVKALSVGFIVTDLSNCNLFSAVCLGFLPSTTTTTTTTTTKKPLVPSKLG</sequence>
<proteinExistence type="predicted"/>
<accession>A0A0A9CKH6</accession>